<evidence type="ECO:0000259" key="17">
    <source>
        <dbReference type="PROSITE" id="PS50280"/>
    </source>
</evidence>
<feature type="domain" description="MYND-type" evidence="18">
    <location>
        <begin position="274"/>
        <end position="317"/>
    </location>
</feature>
<evidence type="ECO:0000256" key="12">
    <source>
        <dbReference type="ARBA" id="ARBA00093423"/>
    </source>
</evidence>
<keyword evidence="4" id="KW-0489">Methyltransferase</keyword>
<dbReference type="GO" id="GO:0042826">
    <property type="term" value="F:histone deacetylase binding"/>
    <property type="evidence" value="ECO:0007669"/>
    <property type="project" value="TreeGrafter"/>
</dbReference>
<evidence type="ECO:0000256" key="13">
    <source>
        <dbReference type="ARBA" id="ARBA00093635"/>
    </source>
</evidence>
<evidence type="ECO:0000256" key="15">
    <source>
        <dbReference type="PROSITE-ProRule" id="PRU00134"/>
    </source>
</evidence>
<dbReference type="GO" id="GO:0005634">
    <property type="term" value="C:nucleus"/>
    <property type="evidence" value="ECO:0007669"/>
    <property type="project" value="UniProtKB-SubCell"/>
</dbReference>
<feature type="region of interest" description="Disordered" evidence="16">
    <location>
        <begin position="180"/>
        <end position="205"/>
    </location>
</feature>
<dbReference type="GO" id="GO:0008270">
    <property type="term" value="F:zinc ion binding"/>
    <property type="evidence" value="ECO:0007669"/>
    <property type="project" value="UniProtKB-KW"/>
</dbReference>
<keyword evidence="3" id="KW-0963">Cytoplasm</keyword>
<dbReference type="GO" id="GO:0032259">
    <property type="term" value="P:methylation"/>
    <property type="evidence" value="ECO:0007669"/>
    <property type="project" value="UniProtKB-KW"/>
</dbReference>
<proteinExistence type="predicted"/>
<evidence type="ECO:0000256" key="3">
    <source>
        <dbReference type="ARBA" id="ARBA00022490"/>
    </source>
</evidence>
<dbReference type="PANTHER" id="PTHR46165:SF2">
    <property type="entry name" value="SET AND MYND DOMAIN-CONTAINING PROTEIN 4"/>
    <property type="match status" value="1"/>
</dbReference>
<dbReference type="GO" id="GO:0008170">
    <property type="term" value="F:N-methyltransferase activity"/>
    <property type="evidence" value="ECO:0007669"/>
    <property type="project" value="UniProtKB-ARBA"/>
</dbReference>
<keyword evidence="10" id="KW-0539">Nucleus</keyword>
<dbReference type="GO" id="GO:0005737">
    <property type="term" value="C:cytoplasm"/>
    <property type="evidence" value="ECO:0007669"/>
    <property type="project" value="UniProtKB-SubCell"/>
</dbReference>
<evidence type="ECO:0000313" key="19">
    <source>
        <dbReference type="EMBL" id="KMQ98989.1"/>
    </source>
</evidence>
<evidence type="ECO:0000256" key="11">
    <source>
        <dbReference type="ARBA" id="ARBA00048985"/>
    </source>
</evidence>
<dbReference type="PANTHER" id="PTHR46165">
    <property type="entry name" value="SET AND MYND DOMAIN-CONTAINING PROTEIN 4"/>
    <property type="match status" value="1"/>
</dbReference>
<evidence type="ECO:0000256" key="1">
    <source>
        <dbReference type="ARBA" id="ARBA00004123"/>
    </source>
</evidence>
<dbReference type="GO" id="GO:0008757">
    <property type="term" value="F:S-adenosylmethionine-dependent methyltransferase activity"/>
    <property type="evidence" value="ECO:0007669"/>
    <property type="project" value="UniProtKB-ARBA"/>
</dbReference>
<keyword evidence="9" id="KW-0862">Zinc</keyword>
<comment type="function">
    <text evidence="12">Protein-lysine N-methyltransferase. Monomethylates PRMT5, modulating its transcriptional activity. May also act as a histone methyltransferase. Plays a critical role in cardiac development. Acts as a key epigenetic regulator of gene expression during cardiac development via its dual activities as a methyltransferase and negative regulator of HDAC1.</text>
</comment>
<gene>
    <name evidence="19" type="ORF">RF55_1116</name>
</gene>
<evidence type="ECO:0000256" key="2">
    <source>
        <dbReference type="ARBA" id="ARBA00004496"/>
    </source>
</evidence>
<evidence type="ECO:0000256" key="8">
    <source>
        <dbReference type="ARBA" id="ARBA00022771"/>
    </source>
</evidence>
<dbReference type="GO" id="GO:0008276">
    <property type="term" value="F:protein methyltransferase activity"/>
    <property type="evidence" value="ECO:0007669"/>
    <property type="project" value="UniProtKB-ARBA"/>
</dbReference>
<evidence type="ECO:0000256" key="7">
    <source>
        <dbReference type="ARBA" id="ARBA00022723"/>
    </source>
</evidence>
<comment type="catalytic activity">
    <reaction evidence="11">
        <text>L-lysyl-[protein] + S-adenosyl-L-methionine = N(6)-methyl-L-lysyl-[protein] + S-adenosyl-L-homocysteine + H(+)</text>
        <dbReference type="Rhea" id="RHEA:51736"/>
        <dbReference type="Rhea" id="RHEA-COMP:9752"/>
        <dbReference type="Rhea" id="RHEA-COMP:13053"/>
        <dbReference type="ChEBI" id="CHEBI:15378"/>
        <dbReference type="ChEBI" id="CHEBI:29969"/>
        <dbReference type="ChEBI" id="CHEBI:57856"/>
        <dbReference type="ChEBI" id="CHEBI:59789"/>
        <dbReference type="ChEBI" id="CHEBI:61929"/>
    </reaction>
</comment>
<dbReference type="PROSITE" id="PS50280">
    <property type="entry name" value="SET"/>
    <property type="match status" value="1"/>
</dbReference>
<feature type="compositionally biased region" description="Low complexity" evidence="16">
    <location>
        <begin position="191"/>
        <end position="205"/>
    </location>
</feature>
<keyword evidence="8 15" id="KW-0863">Zinc-finger</keyword>
<evidence type="ECO:0000256" key="5">
    <source>
        <dbReference type="ARBA" id="ARBA00022679"/>
    </source>
</evidence>
<dbReference type="AlphaFoldDB" id="A0A0J7L7D6"/>
<reference evidence="19 20" key="1">
    <citation type="submission" date="2015-04" db="EMBL/GenBank/DDBJ databases">
        <title>Lasius niger genome sequencing.</title>
        <authorList>
            <person name="Konorov E.A."/>
            <person name="Nikitin M.A."/>
            <person name="Kirill M.V."/>
            <person name="Chang P."/>
        </authorList>
    </citation>
    <scope>NUCLEOTIDE SEQUENCE [LARGE SCALE GENOMIC DNA]</scope>
    <source>
        <tissue evidence="19">Whole</tissue>
    </source>
</reference>
<dbReference type="EMBL" id="LBMM01000373">
    <property type="protein sequence ID" value="KMQ98989.1"/>
    <property type="molecule type" value="Genomic_DNA"/>
</dbReference>
<evidence type="ECO:0000313" key="20">
    <source>
        <dbReference type="Proteomes" id="UP000036403"/>
    </source>
</evidence>
<comment type="subcellular location">
    <subcellularLocation>
        <location evidence="2">Cytoplasm</location>
    </subcellularLocation>
    <subcellularLocation>
        <location evidence="1">Nucleus</location>
    </subcellularLocation>
</comment>
<dbReference type="STRING" id="67767.A0A0J7L7D6"/>
<dbReference type="SUPFAM" id="SSF144232">
    <property type="entry name" value="HIT/MYND zinc finger-like"/>
    <property type="match status" value="1"/>
</dbReference>
<dbReference type="InterPro" id="IPR011990">
    <property type="entry name" value="TPR-like_helical_dom_sf"/>
</dbReference>
<dbReference type="OrthoDB" id="5945798at2759"/>
<evidence type="ECO:0000256" key="16">
    <source>
        <dbReference type="SAM" id="MobiDB-lite"/>
    </source>
</evidence>
<evidence type="ECO:0000256" key="4">
    <source>
        <dbReference type="ARBA" id="ARBA00022603"/>
    </source>
</evidence>
<dbReference type="InterPro" id="IPR046341">
    <property type="entry name" value="SET_dom_sf"/>
</dbReference>
<sequence length="732" mass="83394">MSQTKKGNVLLDEFRRAVYDEIVSQEPLATRFAKLSTSGDRRGMVEMLVEMPHVEGLKPGDSYQGKNDAQAARLYERSLQVTATEVEPGDEHAEEIRTCNILTKALFAAGANGRVFLNALCERARRSYRLRAYASCLRDCECMLALPASFYDDSAENVRYFVQRRKECLQLERECSRKLEGNASSRKRGGRTSSTSSSSLSSSLTLGKRVAATPVVDGKPHDRLTSCPDSVELRFDEARGRHLVATRDIRPGAVLIVDRPFSFSTDAPALGRNCLHCHATLKLEDSVKIPCRNCQTVSFCTETCRKKAWETYHQYECSVFDYFFENVSNDRRQQTSYLLLAYRTTVVQALSPRNSAETRGVLNPDFFRYHASGKSIDENVSEEYTKSGSRQTYNPLDYRTVFQLETHCADVEPNANLIRTIQAIFLAKCLISVLSKLDIVCTKDTFVPLAVAMLQHLQAINCNAYEIVENVHEETTRVWEPRNIGGAIYTTVSLVNHSCYPNVVRHSYPNGIVVVRALRFIGKGCEILDCYGPQFLIESRLTRRELLWKKYRFLCGCDACTQDWKFPLPETMYYKCTACSGPTDVSRISANVSQNVADQRCTRCKKIIDLKKLEKQLRKSIQKRLSAVAKMYQGNYRDAIPLLFEHAHFVNKHLTEPNIEAFCLLHSFVKRRDVYNPHKGILSAILEKIYKHRKTGNVYGTMFFTLKCIIINNARQCKIRLSDEEAYNFRDK</sequence>
<evidence type="ECO:0000256" key="14">
    <source>
        <dbReference type="ARBA" id="ARBA00093680"/>
    </source>
</evidence>
<dbReference type="Proteomes" id="UP000036403">
    <property type="component" value="Unassembled WGS sequence"/>
</dbReference>
<feature type="domain" description="SET" evidence="17">
    <location>
        <begin position="229"/>
        <end position="532"/>
    </location>
</feature>
<dbReference type="SUPFAM" id="SSF82199">
    <property type="entry name" value="SET domain"/>
    <property type="match status" value="1"/>
</dbReference>
<comment type="caution">
    <text evidence="19">The sequence shown here is derived from an EMBL/GenBank/DDBJ whole genome shotgun (WGS) entry which is preliminary data.</text>
</comment>
<dbReference type="Gene3D" id="2.170.270.10">
    <property type="entry name" value="SET domain"/>
    <property type="match status" value="1"/>
</dbReference>
<name>A0A0J7L7D6_LASNI</name>
<keyword evidence="6" id="KW-0949">S-adenosyl-L-methionine</keyword>
<protein>
    <recommendedName>
        <fullName evidence="13">Protein-lysine N-methyltransferase SMYD4</fullName>
    </recommendedName>
    <alternativeName>
        <fullName evidence="14">SET and MYND domain-containing protein 4</fullName>
    </alternativeName>
</protein>
<dbReference type="PROSITE" id="PS50865">
    <property type="entry name" value="ZF_MYND_2"/>
    <property type="match status" value="1"/>
</dbReference>
<dbReference type="InterPro" id="IPR002893">
    <property type="entry name" value="Znf_MYND"/>
</dbReference>
<dbReference type="PROSITE" id="PS01360">
    <property type="entry name" value="ZF_MYND_1"/>
    <property type="match status" value="1"/>
</dbReference>
<dbReference type="InterPro" id="IPR044421">
    <property type="entry name" value="SMYD4_SET"/>
</dbReference>
<dbReference type="Pfam" id="PF01753">
    <property type="entry name" value="zf-MYND"/>
    <property type="match status" value="1"/>
</dbReference>
<dbReference type="Gene3D" id="1.25.40.10">
    <property type="entry name" value="Tetratricopeptide repeat domain"/>
    <property type="match status" value="1"/>
</dbReference>
<organism evidence="19 20">
    <name type="scientific">Lasius niger</name>
    <name type="common">Black garden ant</name>
    <dbReference type="NCBI Taxonomy" id="67767"/>
    <lineage>
        <taxon>Eukaryota</taxon>
        <taxon>Metazoa</taxon>
        <taxon>Ecdysozoa</taxon>
        <taxon>Arthropoda</taxon>
        <taxon>Hexapoda</taxon>
        <taxon>Insecta</taxon>
        <taxon>Pterygota</taxon>
        <taxon>Neoptera</taxon>
        <taxon>Endopterygota</taxon>
        <taxon>Hymenoptera</taxon>
        <taxon>Apocrita</taxon>
        <taxon>Aculeata</taxon>
        <taxon>Formicoidea</taxon>
        <taxon>Formicidae</taxon>
        <taxon>Formicinae</taxon>
        <taxon>Lasius</taxon>
        <taxon>Lasius</taxon>
    </lineage>
</organism>
<keyword evidence="20" id="KW-1185">Reference proteome</keyword>
<evidence type="ECO:0000259" key="18">
    <source>
        <dbReference type="PROSITE" id="PS50865"/>
    </source>
</evidence>
<evidence type="ECO:0000256" key="10">
    <source>
        <dbReference type="ARBA" id="ARBA00023242"/>
    </source>
</evidence>
<evidence type="ECO:0000256" key="9">
    <source>
        <dbReference type="ARBA" id="ARBA00022833"/>
    </source>
</evidence>
<dbReference type="InterPro" id="IPR052097">
    <property type="entry name" value="SET-MYND_domain_protein"/>
</dbReference>
<keyword evidence="7" id="KW-0479">Metal-binding</keyword>
<dbReference type="InterPro" id="IPR001214">
    <property type="entry name" value="SET_dom"/>
</dbReference>
<dbReference type="Pfam" id="PF00856">
    <property type="entry name" value="SET"/>
    <property type="match status" value="1"/>
</dbReference>
<dbReference type="CDD" id="cd10536">
    <property type="entry name" value="SET_SMYD4"/>
    <property type="match status" value="1"/>
</dbReference>
<dbReference type="PaxDb" id="67767-A0A0J7L7D6"/>
<accession>A0A0J7L7D6</accession>
<evidence type="ECO:0000256" key="6">
    <source>
        <dbReference type="ARBA" id="ARBA00022691"/>
    </source>
</evidence>
<keyword evidence="5" id="KW-0808">Transferase</keyword>